<dbReference type="GO" id="GO:0008410">
    <property type="term" value="F:CoA-transferase activity"/>
    <property type="evidence" value="ECO:0007669"/>
    <property type="project" value="TreeGrafter"/>
</dbReference>
<keyword evidence="1 2" id="KW-0808">Transferase</keyword>
<evidence type="ECO:0000256" key="1">
    <source>
        <dbReference type="ARBA" id="ARBA00022679"/>
    </source>
</evidence>
<evidence type="ECO:0000313" key="3">
    <source>
        <dbReference type="Proteomes" id="UP000443353"/>
    </source>
</evidence>
<dbReference type="InterPro" id="IPR044855">
    <property type="entry name" value="CoA-Trfase_III_dom3_sf"/>
</dbReference>
<dbReference type="PANTHER" id="PTHR48207">
    <property type="entry name" value="SUCCINATE--HYDROXYMETHYLGLUTARATE COA-TRANSFERASE"/>
    <property type="match status" value="1"/>
</dbReference>
<keyword evidence="3" id="KW-1185">Reference proteome</keyword>
<dbReference type="InterPro" id="IPR003673">
    <property type="entry name" value="CoA-Trfase_fam_III"/>
</dbReference>
<dbReference type="Gene3D" id="3.40.50.10540">
    <property type="entry name" value="Crotonobetainyl-coa:carnitine coa-transferase, domain 1"/>
    <property type="match status" value="1"/>
</dbReference>
<dbReference type="InterPro" id="IPR023606">
    <property type="entry name" value="CoA-Trfase_III_dom_1_sf"/>
</dbReference>
<evidence type="ECO:0000313" key="2">
    <source>
        <dbReference type="EMBL" id="MVW59932.1"/>
    </source>
</evidence>
<organism evidence="2 3">
    <name type="scientific">Massilia cellulosiltytica</name>
    <dbReference type="NCBI Taxonomy" id="2683234"/>
    <lineage>
        <taxon>Bacteria</taxon>
        <taxon>Pseudomonadati</taxon>
        <taxon>Pseudomonadota</taxon>
        <taxon>Betaproteobacteria</taxon>
        <taxon>Burkholderiales</taxon>
        <taxon>Oxalobacteraceae</taxon>
        <taxon>Telluria group</taxon>
        <taxon>Massilia</taxon>
    </lineage>
</organism>
<dbReference type="AlphaFoldDB" id="A0A7X3FXT4"/>
<dbReference type="InterPro" id="IPR050483">
    <property type="entry name" value="CoA-transferase_III_domain"/>
</dbReference>
<dbReference type="PANTHER" id="PTHR48207:SF3">
    <property type="entry name" value="SUCCINATE--HYDROXYMETHYLGLUTARATE COA-TRANSFERASE"/>
    <property type="match status" value="1"/>
</dbReference>
<proteinExistence type="predicted"/>
<dbReference type="Proteomes" id="UP000443353">
    <property type="component" value="Unassembled WGS sequence"/>
</dbReference>
<dbReference type="Gene3D" id="3.30.1540.10">
    <property type="entry name" value="formyl-coa transferase, domain 3"/>
    <property type="match status" value="1"/>
</dbReference>
<gene>
    <name evidence="2" type="ORF">GPY61_08300</name>
</gene>
<protein>
    <submittedName>
        <fullName evidence="2">CoA transferase</fullName>
    </submittedName>
</protein>
<name>A0A7X3FXT4_9BURK</name>
<dbReference type="SUPFAM" id="SSF89796">
    <property type="entry name" value="CoA-transferase family III (CaiB/BaiF)"/>
    <property type="match status" value="1"/>
</dbReference>
<comment type="caution">
    <text evidence="2">The sequence shown here is derived from an EMBL/GenBank/DDBJ whole genome shotgun (WGS) entry which is preliminary data.</text>
</comment>
<dbReference type="RefSeq" id="WP_056125418.1">
    <property type="nucleotide sequence ID" value="NZ_WSES01000002.1"/>
</dbReference>
<dbReference type="Pfam" id="PF02515">
    <property type="entry name" value="CoA_transf_3"/>
    <property type="match status" value="1"/>
</dbReference>
<accession>A0A7X3FXT4</accession>
<sequence length="416" mass="44386">MSEDTTLPRPLEGITILDLTTALAGPYATLILAGLGARVIKVENPRNPDSARTNSPYLGREGLKVTREHDDDLSLAMLERGRNKEAVTLNMKHPEGRALFLDLVKHADAVVENYSAGVADRLGIGYRACAEVNPRIVFTSISGFGANVQPRQNKAMDNIVQAMSGMMLASGNPGDPPVRTGIPFGDLSAPLFAAIGTLAALMQARATGRGQHVDVSLLGALSSLVAAEPFEIMAKLGHPTRAGNFMARLAPFGVFPTSDGYIAICAPKDDFVSGLFRAMDRPDLMQDARFATRDARVRNHVELHDMVSAFTRTMTTDAAADRLTDFDVPNGPVREPAEALRDPTLLARGETAKLQHPVYGAVEDIVVGGLPIRMSGAFTGFDKPAVTLGASNDDVYGQMLGLDAERIAALARDGVI</sequence>
<dbReference type="EMBL" id="WSES01000002">
    <property type="protein sequence ID" value="MVW59932.1"/>
    <property type="molecule type" value="Genomic_DNA"/>
</dbReference>
<reference evidence="2 3" key="1">
    <citation type="submission" date="2019-12" db="EMBL/GenBank/DDBJ databases">
        <authorList>
            <person name="Li C."/>
            <person name="Zhao J."/>
        </authorList>
    </citation>
    <scope>NUCLEOTIDE SEQUENCE [LARGE SCALE GENOMIC DNA]</scope>
    <source>
        <strain evidence="2 3">NEAU-DD11</strain>
    </source>
</reference>